<dbReference type="SUPFAM" id="SSF56784">
    <property type="entry name" value="HAD-like"/>
    <property type="match status" value="1"/>
</dbReference>
<dbReference type="PRINTS" id="PR00120">
    <property type="entry name" value="HATPASE"/>
</dbReference>
<accession>A0A816IQ82</accession>
<comment type="similarity">
    <text evidence="2">Belongs to the cation transport ATPase (P-type) (TC 3.A.3) family. Type IIIA subfamily.</text>
</comment>
<evidence type="ECO:0000256" key="8">
    <source>
        <dbReference type="ARBA" id="ARBA00022842"/>
    </source>
</evidence>
<dbReference type="Proteomes" id="UP001295469">
    <property type="component" value="Chromosome C03"/>
</dbReference>
<dbReference type="InterPro" id="IPR036412">
    <property type="entry name" value="HAD-like_sf"/>
</dbReference>
<evidence type="ECO:0000256" key="2">
    <source>
        <dbReference type="ARBA" id="ARBA00008804"/>
    </source>
</evidence>
<dbReference type="Gene3D" id="3.40.50.1000">
    <property type="entry name" value="HAD superfamily/HAD-like"/>
    <property type="match status" value="1"/>
</dbReference>
<evidence type="ECO:0000256" key="9">
    <source>
        <dbReference type="ARBA" id="ARBA00022989"/>
    </source>
</evidence>
<dbReference type="GO" id="GO:0005524">
    <property type="term" value="F:ATP binding"/>
    <property type="evidence" value="ECO:0007669"/>
    <property type="project" value="UniProtKB-KW"/>
</dbReference>
<evidence type="ECO:0000256" key="10">
    <source>
        <dbReference type="ARBA" id="ARBA00023136"/>
    </source>
</evidence>
<dbReference type="GO" id="GO:0016020">
    <property type="term" value="C:membrane"/>
    <property type="evidence" value="ECO:0007669"/>
    <property type="project" value="UniProtKB-SubCell"/>
</dbReference>
<keyword evidence="10" id="KW-0472">Membrane</keyword>
<dbReference type="AlphaFoldDB" id="A0A816IQ82"/>
<dbReference type="InterPro" id="IPR001757">
    <property type="entry name" value="P_typ_ATPase"/>
</dbReference>
<dbReference type="InterPro" id="IPR023214">
    <property type="entry name" value="HAD_sf"/>
</dbReference>
<evidence type="ECO:0000256" key="1">
    <source>
        <dbReference type="ARBA" id="ARBA00004141"/>
    </source>
</evidence>
<keyword evidence="3" id="KW-0597">Phosphoprotein</keyword>
<evidence type="ECO:0000256" key="4">
    <source>
        <dbReference type="ARBA" id="ARBA00022692"/>
    </source>
</evidence>
<gene>
    <name evidence="11" type="ORF">DARMORV10_C03P86890.1</name>
</gene>
<evidence type="ECO:0000313" key="11">
    <source>
        <dbReference type="EMBL" id="CAF1711675.1"/>
    </source>
</evidence>
<keyword evidence="9" id="KW-1133">Transmembrane helix</keyword>
<keyword evidence="6" id="KW-0547">Nucleotide-binding</keyword>
<dbReference type="GO" id="GO:0046872">
    <property type="term" value="F:metal ion binding"/>
    <property type="evidence" value="ECO:0007669"/>
    <property type="project" value="UniProtKB-KW"/>
</dbReference>
<evidence type="ECO:0000256" key="3">
    <source>
        <dbReference type="ARBA" id="ARBA00022553"/>
    </source>
</evidence>
<dbReference type="EMBL" id="HG994367">
    <property type="protein sequence ID" value="CAF1711675.1"/>
    <property type="molecule type" value="Genomic_DNA"/>
</dbReference>
<dbReference type="FunFam" id="3.40.50.1000:FF:000211">
    <property type="entry name" value="Plasma membrane ATPase"/>
    <property type="match status" value="1"/>
</dbReference>
<organism evidence="11">
    <name type="scientific">Brassica napus</name>
    <name type="common">Rape</name>
    <dbReference type="NCBI Taxonomy" id="3708"/>
    <lineage>
        <taxon>Eukaryota</taxon>
        <taxon>Viridiplantae</taxon>
        <taxon>Streptophyta</taxon>
        <taxon>Embryophyta</taxon>
        <taxon>Tracheophyta</taxon>
        <taxon>Spermatophyta</taxon>
        <taxon>Magnoliopsida</taxon>
        <taxon>eudicotyledons</taxon>
        <taxon>Gunneridae</taxon>
        <taxon>Pentapetalae</taxon>
        <taxon>rosids</taxon>
        <taxon>malvids</taxon>
        <taxon>Brassicales</taxon>
        <taxon>Brassicaceae</taxon>
        <taxon>Brassiceae</taxon>
        <taxon>Brassica</taxon>
    </lineage>
</organism>
<keyword evidence="5" id="KW-0479">Metal-binding</keyword>
<evidence type="ECO:0000256" key="7">
    <source>
        <dbReference type="ARBA" id="ARBA00022840"/>
    </source>
</evidence>
<dbReference type="GO" id="GO:0016887">
    <property type="term" value="F:ATP hydrolysis activity"/>
    <property type="evidence" value="ECO:0007669"/>
    <property type="project" value="InterPro"/>
</dbReference>
<sequence>LNRLIRKGIPPVLRILADKEIRVGIGEIHFFPAPEQTRHRLGMGSNMYPSASASLFSNHKDESLADVPVEQLIENADAFAAVFPEKKYEIVKKLQELKHICRMTGDGCSPALKRANSGIDVAAATDYHQRIVTTQAIFQRIMSYTVSALF</sequence>
<keyword evidence="8" id="KW-0460">Magnesium</keyword>
<comment type="subcellular location">
    <subcellularLocation>
        <location evidence="1">Membrane</location>
        <topology evidence="1">Multi-pass membrane protein</topology>
    </subcellularLocation>
</comment>
<name>A0A816IQ82_BRANA</name>
<keyword evidence="4" id="KW-0812">Transmembrane</keyword>
<keyword evidence="7" id="KW-0067">ATP-binding</keyword>
<feature type="non-terminal residue" evidence="11">
    <location>
        <position position="1"/>
    </location>
</feature>
<dbReference type="PANTHER" id="PTHR42861">
    <property type="entry name" value="CALCIUM-TRANSPORTING ATPASE"/>
    <property type="match status" value="1"/>
</dbReference>
<evidence type="ECO:0000256" key="6">
    <source>
        <dbReference type="ARBA" id="ARBA00022741"/>
    </source>
</evidence>
<reference evidence="11" key="1">
    <citation type="submission" date="2021-01" db="EMBL/GenBank/DDBJ databases">
        <authorList>
            <consortium name="Genoscope - CEA"/>
            <person name="William W."/>
        </authorList>
    </citation>
    <scope>NUCLEOTIDE SEQUENCE</scope>
</reference>
<protein>
    <submittedName>
        <fullName evidence="11">(rape) hypothetical protein</fullName>
    </submittedName>
</protein>
<proteinExistence type="inferred from homology"/>
<evidence type="ECO:0000256" key="5">
    <source>
        <dbReference type="ARBA" id="ARBA00022723"/>
    </source>
</evidence>